<dbReference type="SMART" id="SM00448">
    <property type="entry name" value="REC"/>
    <property type="match status" value="1"/>
</dbReference>
<feature type="domain" description="Response regulatory" evidence="2">
    <location>
        <begin position="12"/>
        <end position="131"/>
    </location>
</feature>
<accession>A0ABS5VWD3</accession>
<dbReference type="Proteomes" id="UP000772618">
    <property type="component" value="Unassembled WGS sequence"/>
</dbReference>
<dbReference type="PANTHER" id="PTHR44520">
    <property type="entry name" value="RESPONSE REGULATOR RCP1-RELATED"/>
    <property type="match status" value="1"/>
</dbReference>
<proteinExistence type="predicted"/>
<name>A0ABS5VWD3_9BACT</name>
<dbReference type="PROSITE" id="PS50110">
    <property type="entry name" value="RESPONSE_REGULATORY"/>
    <property type="match status" value="1"/>
</dbReference>
<comment type="caution">
    <text evidence="3">The sequence shown here is derived from an EMBL/GenBank/DDBJ whole genome shotgun (WGS) entry which is preliminary data.</text>
</comment>
<evidence type="ECO:0000256" key="1">
    <source>
        <dbReference type="PROSITE-ProRule" id="PRU00169"/>
    </source>
</evidence>
<protein>
    <submittedName>
        <fullName evidence="3">Response regulator</fullName>
    </submittedName>
</protein>
<dbReference type="InterPro" id="IPR001789">
    <property type="entry name" value="Sig_transdc_resp-reg_receiver"/>
</dbReference>
<dbReference type="Pfam" id="PF00072">
    <property type="entry name" value="Response_reg"/>
    <property type="match status" value="1"/>
</dbReference>
<organism evidence="3 4">
    <name type="scientific">Chryseosolibacter indicus</name>
    <dbReference type="NCBI Taxonomy" id="2782351"/>
    <lineage>
        <taxon>Bacteria</taxon>
        <taxon>Pseudomonadati</taxon>
        <taxon>Bacteroidota</taxon>
        <taxon>Cytophagia</taxon>
        <taxon>Cytophagales</taxon>
        <taxon>Chryseotaleaceae</taxon>
        <taxon>Chryseosolibacter</taxon>
    </lineage>
</organism>
<dbReference type="SUPFAM" id="SSF52172">
    <property type="entry name" value="CheY-like"/>
    <property type="match status" value="1"/>
</dbReference>
<feature type="modified residue" description="4-aspartylphosphate" evidence="1">
    <location>
        <position position="65"/>
    </location>
</feature>
<keyword evidence="4" id="KW-1185">Reference proteome</keyword>
<reference evidence="3 4" key="1">
    <citation type="submission" date="2021-05" db="EMBL/GenBank/DDBJ databases">
        <title>A Polyphasic approach of four new species of the genus Ohtaekwangia: Ohtaekwangia histidinii sp. nov., Ohtaekwangia cretensis sp. nov., Ohtaekwangia indiensis sp. nov., Ohtaekwangia reichenbachii sp. nov. from diverse environment.</title>
        <authorList>
            <person name="Octaviana S."/>
        </authorList>
    </citation>
    <scope>NUCLEOTIDE SEQUENCE [LARGE SCALE GENOMIC DNA]</scope>
    <source>
        <strain evidence="3 4">PWU20</strain>
    </source>
</reference>
<dbReference type="EMBL" id="JAHESD010000029">
    <property type="protein sequence ID" value="MBT1704311.1"/>
    <property type="molecule type" value="Genomic_DNA"/>
</dbReference>
<evidence type="ECO:0000313" key="4">
    <source>
        <dbReference type="Proteomes" id="UP000772618"/>
    </source>
</evidence>
<gene>
    <name evidence="3" type="ORF">KK060_13535</name>
</gene>
<evidence type="ECO:0000313" key="3">
    <source>
        <dbReference type="EMBL" id="MBT1704311.1"/>
    </source>
</evidence>
<dbReference type="InterPro" id="IPR011006">
    <property type="entry name" value="CheY-like_superfamily"/>
</dbReference>
<dbReference type="PANTHER" id="PTHR44520:SF2">
    <property type="entry name" value="RESPONSE REGULATOR RCP1"/>
    <property type="match status" value="1"/>
</dbReference>
<sequence>MDDLKNDGKLKNIILIDDDEIVHFIFGRVATSYNNGINTLCFKSARQALQHLQTNVAQVDLILLDINMPVMNGWEFLKNYQELKFSYPVYILSSSADSSDLQKSTTFDSVKGYFTKPITLQNFETLEKQFEKHGLQS</sequence>
<dbReference type="RefSeq" id="WP_254154270.1">
    <property type="nucleotide sequence ID" value="NZ_JAHESD010000029.1"/>
</dbReference>
<evidence type="ECO:0000259" key="2">
    <source>
        <dbReference type="PROSITE" id="PS50110"/>
    </source>
</evidence>
<keyword evidence="1" id="KW-0597">Phosphoprotein</keyword>
<dbReference type="Gene3D" id="3.40.50.2300">
    <property type="match status" value="1"/>
</dbReference>
<dbReference type="InterPro" id="IPR052893">
    <property type="entry name" value="TCS_response_regulator"/>
</dbReference>